<feature type="domain" description="Major facilitator superfamily (MFS) profile" evidence="4">
    <location>
        <begin position="22"/>
        <end position="485"/>
    </location>
</feature>
<dbReference type="PANTHER" id="PTHR11360">
    <property type="entry name" value="MONOCARBOXYLATE TRANSPORTER"/>
    <property type="match status" value="1"/>
</dbReference>
<dbReference type="SUPFAM" id="SSF103473">
    <property type="entry name" value="MFS general substrate transporter"/>
    <property type="match status" value="1"/>
</dbReference>
<dbReference type="GeneID" id="763978"/>
<dbReference type="GO" id="GO:0008028">
    <property type="term" value="F:monocarboxylic acid transmembrane transporter activity"/>
    <property type="evidence" value="ECO:0000318"/>
    <property type="project" value="GO_Central"/>
</dbReference>
<dbReference type="Pfam" id="PF07690">
    <property type="entry name" value="MFS_1"/>
    <property type="match status" value="1"/>
</dbReference>
<accession>A0A7M7PT64</accession>
<keyword evidence="3" id="KW-0472">Membrane</keyword>
<proteinExistence type="predicted"/>
<dbReference type="AlphaFoldDB" id="A0A7M7PT64"/>
<reference evidence="5" key="2">
    <citation type="submission" date="2021-01" db="UniProtKB">
        <authorList>
            <consortium name="EnsemblMetazoa"/>
        </authorList>
    </citation>
    <scope>IDENTIFICATION</scope>
</reference>
<feature type="compositionally biased region" description="Basic and acidic residues" evidence="2">
    <location>
        <begin position="251"/>
        <end position="275"/>
    </location>
</feature>
<dbReference type="InterPro" id="IPR020846">
    <property type="entry name" value="MFS_dom"/>
</dbReference>
<dbReference type="OrthoDB" id="410267at2759"/>
<dbReference type="PANTHER" id="PTHR11360:SF172">
    <property type="entry name" value="MAJOR FACILITATOR SUPERFAMILY (MFS) PROFILE DOMAIN-CONTAINING PROTEIN"/>
    <property type="match status" value="1"/>
</dbReference>
<feature type="transmembrane region" description="Helical" evidence="3">
    <location>
        <begin position="285"/>
        <end position="309"/>
    </location>
</feature>
<sequence length="517" mass="57209">MGSPPRNGGGGRGRLWFRARWGWVVTAAGFVINLVIYNVLYCFGILLVTFQHEFKTDTVTTGWVGSLGIGVSCLSSPIANPLIERFGNRVVIVVGILLSFSSMMLTSFMPILEVMYLTYSVLYGLGAGLQLMSSINLALQYFPTRNSTRSVCIIMAGANIGMLCTGPFLLYLVKTVGWRNSLRVMGTIMLGIGLPLTYVYDQPKTYLPHISNSEDTKDVSTRDVIPQTEECLPSGGEDVIELKVYSSDMSSGKESEPLKHRNPDLHGYDKISSEDGREANQKKNLFWRILVALTFPDLWMFCLACLGYGSCSSFVYVHLVPYVLSVGFTEENGVQAIMAIGISTLLGKFFLSSVGDLVPFPKIFLFLVASAVGISLSIYLFFISSIIEIFFIIITMGLMVNSICDSLPYSVCNQVFGVEKGMETWTIVTCFHGVGYLISSVFGKSVDQTGSYNGAIWATIVIYAVSGLLCVLVPVYQRLFARERFVMADSLQNKCCSRRCGRWERESKEKTDEKYAC</sequence>
<feature type="transmembrane region" description="Helical" evidence="3">
    <location>
        <begin position="333"/>
        <end position="351"/>
    </location>
</feature>
<evidence type="ECO:0000259" key="4">
    <source>
        <dbReference type="PROSITE" id="PS50850"/>
    </source>
</evidence>
<feature type="transmembrane region" description="Helical" evidence="3">
    <location>
        <begin position="117"/>
        <end position="139"/>
    </location>
</feature>
<name>A0A7M7PT64_STRPU</name>
<dbReference type="PROSITE" id="PS50850">
    <property type="entry name" value="MFS"/>
    <property type="match status" value="1"/>
</dbReference>
<dbReference type="Gene3D" id="1.20.1250.20">
    <property type="entry name" value="MFS general substrate transporter like domains"/>
    <property type="match status" value="1"/>
</dbReference>
<feature type="transmembrane region" description="Helical" evidence="3">
    <location>
        <begin position="424"/>
        <end position="443"/>
    </location>
</feature>
<dbReference type="OMA" id="CGRWERE"/>
<keyword evidence="3" id="KW-1133">Transmembrane helix</keyword>
<dbReference type="InterPro" id="IPR011701">
    <property type="entry name" value="MFS"/>
</dbReference>
<feature type="transmembrane region" description="Helical" evidence="3">
    <location>
        <begin position="455"/>
        <end position="476"/>
    </location>
</feature>
<feature type="transmembrane region" description="Helical" evidence="3">
    <location>
        <begin position="182"/>
        <end position="200"/>
    </location>
</feature>
<evidence type="ECO:0000313" key="5">
    <source>
        <dbReference type="EnsemblMetazoa" id="XP_030856415"/>
    </source>
</evidence>
<evidence type="ECO:0000256" key="3">
    <source>
        <dbReference type="SAM" id="Phobius"/>
    </source>
</evidence>
<feature type="region of interest" description="Disordered" evidence="2">
    <location>
        <begin position="250"/>
        <end position="275"/>
    </location>
</feature>
<dbReference type="Proteomes" id="UP000007110">
    <property type="component" value="Unassembled WGS sequence"/>
</dbReference>
<feature type="transmembrane region" description="Helical" evidence="3">
    <location>
        <begin position="62"/>
        <end position="83"/>
    </location>
</feature>
<feature type="transmembrane region" description="Helical" evidence="3">
    <location>
        <begin position="21"/>
        <end position="50"/>
    </location>
</feature>
<protein>
    <recommendedName>
        <fullName evidence="4">Major facilitator superfamily (MFS) profile domain-containing protein</fullName>
    </recommendedName>
</protein>
<reference evidence="6" key="1">
    <citation type="submission" date="2015-02" db="EMBL/GenBank/DDBJ databases">
        <title>Genome sequencing for Strongylocentrotus purpuratus.</title>
        <authorList>
            <person name="Murali S."/>
            <person name="Liu Y."/>
            <person name="Vee V."/>
            <person name="English A."/>
            <person name="Wang M."/>
            <person name="Skinner E."/>
            <person name="Han Y."/>
            <person name="Muzny D.M."/>
            <person name="Worley K.C."/>
            <person name="Gibbs R.A."/>
        </authorList>
    </citation>
    <scope>NUCLEOTIDE SEQUENCE</scope>
</reference>
<keyword evidence="6" id="KW-1185">Reference proteome</keyword>
<organism evidence="5 6">
    <name type="scientific">Strongylocentrotus purpuratus</name>
    <name type="common">Purple sea urchin</name>
    <dbReference type="NCBI Taxonomy" id="7668"/>
    <lineage>
        <taxon>Eukaryota</taxon>
        <taxon>Metazoa</taxon>
        <taxon>Echinodermata</taxon>
        <taxon>Eleutherozoa</taxon>
        <taxon>Echinozoa</taxon>
        <taxon>Echinoidea</taxon>
        <taxon>Euechinoidea</taxon>
        <taxon>Echinacea</taxon>
        <taxon>Camarodonta</taxon>
        <taxon>Echinidea</taxon>
        <taxon>Strongylocentrotidae</taxon>
        <taxon>Strongylocentrotus</taxon>
    </lineage>
</organism>
<comment type="subcellular location">
    <subcellularLocation>
        <location evidence="1">Membrane</location>
        <topology evidence="1">Multi-pass membrane protein</topology>
    </subcellularLocation>
</comment>
<dbReference type="InterPro" id="IPR036259">
    <property type="entry name" value="MFS_trans_sf"/>
</dbReference>
<feature type="transmembrane region" description="Helical" evidence="3">
    <location>
        <begin position="389"/>
        <end position="412"/>
    </location>
</feature>
<dbReference type="GO" id="GO:0005886">
    <property type="term" value="C:plasma membrane"/>
    <property type="evidence" value="ECO:0000318"/>
    <property type="project" value="GO_Central"/>
</dbReference>
<evidence type="ECO:0000256" key="2">
    <source>
        <dbReference type="SAM" id="MobiDB-lite"/>
    </source>
</evidence>
<dbReference type="RefSeq" id="XP_030856415.1">
    <property type="nucleotide sequence ID" value="XM_031000555.1"/>
</dbReference>
<keyword evidence="3" id="KW-0812">Transmembrane</keyword>
<dbReference type="InParanoid" id="A0A7M7PT64"/>
<feature type="transmembrane region" description="Helical" evidence="3">
    <location>
        <begin position="151"/>
        <end position="170"/>
    </location>
</feature>
<evidence type="ECO:0000313" key="6">
    <source>
        <dbReference type="Proteomes" id="UP000007110"/>
    </source>
</evidence>
<dbReference type="KEGG" id="spu:763978"/>
<feature type="transmembrane region" description="Helical" evidence="3">
    <location>
        <begin position="90"/>
        <end position="111"/>
    </location>
</feature>
<dbReference type="InterPro" id="IPR050327">
    <property type="entry name" value="Proton-linked_MCT"/>
</dbReference>
<dbReference type="EnsemblMetazoa" id="XM_031000555">
    <property type="protein sequence ID" value="XP_030856415"/>
    <property type="gene ID" value="LOC763978"/>
</dbReference>
<evidence type="ECO:0000256" key="1">
    <source>
        <dbReference type="ARBA" id="ARBA00004141"/>
    </source>
</evidence>
<feature type="transmembrane region" description="Helical" evidence="3">
    <location>
        <begin position="363"/>
        <end position="383"/>
    </location>
</feature>